<dbReference type="SUPFAM" id="SSF56672">
    <property type="entry name" value="DNA/RNA polymerases"/>
    <property type="match status" value="1"/>
</dbReference>
<dbReference type="Gene3D" id="3.10.10.10">
    <property type="entry name" value="HIV Type 1 Reverse Transcriptase, subunit A, domain 1"/>
    <property type="match status" value="1"/>
</dbReference>
<evidence type="ECO:0000256" key="6">
    <source>
        <dbReference type="ARBA" id="ARBA00022722"/>
    </source>
</evidence>
<evidence type="ECO:0000313" key="12">
    <source>
        <dbReference type="Proteomes" id="UP000050525"/>
    </source>
</evidence>
<keyword evidence="7" id="KW-0255">Endonuclease</keyword>
<sequence length="172" mass="19660">MEHKIRIPPGALVRERWRSTPQQLQEEARQEIDMMQRQGIIPLVSVSKPCGSLRLCVDYQKLNVLTAFDAFPMPHIAHLLEKIGETRYIFTIALAGGYWQILMRPSDCAKTAFRTPWALFEFLRMPFGLKGAAATFQRLTDSLLAPDAAYADAYIKDIVIFTTKWTQHLHAL</sequence>
<dbReference type="STRING" id="8496.A0A151P3S8"/>
<dbReference type="InterPro" id="IPR053134">
    <property type="entry name" value="RNA-dir_DNA_polymerase"/>
</dbReference>
<dbReference type="EC" id="3.1.26.4" evidence="2"/>
<organism evidence="11 12">
    <name type="scientific">Alligator mississippiensis</name>
    <name type="common">American alligator</name>
    <dbReference type="NCBI Taxonomy" id="8496"/>
    <lineage>
        <taxon>Eukaryota</taxon>
        <taxon>Metazoa</taxon>
        <taxon>Chordata</taxon>
        <taxon>Craniata</taxon>
        <taxon>Vertebrata</taxon>
        <taxon>Euteleostomi</taxon>
        <taxon>Archelosauria</taxon>
        <taxon>Archosauria</taxon>
        <taxon>Crocodylia</taxon>
        <taxon>Alligatoridae</taxon>
        <taxon>Alligatorinae</taxon>
        <taxon>Alligator</taxon>
    </lineage>
</organism>
<evidence type="ECO:0000256" key="4">
    <source>
        <dbReference type="ARBA" id="ARBA00022679"/>
    </source>
</evidence>
<keyword evidence="6" id="KW-0540">Nuclease</keyword>
<keyword evidence="12" id="KW-1185">Reference proteome</keyword>
<evidence type="ECO:0000256" key="8">
    <source>
        <dbReference type="ARBA" id="ARBA00022801"/>
    </source>
</evidence>
<dbReference type="Proteomes" id="UP000050525">
    <property type="component" value="Unassembled WGS sequence"/>
</dbReference>
<dbReference type="InterPro" id="IPR000477">
    <property type="entry name" value="RT_dom"/>
</dbReference>
<dbReference type="InterPro" id="IPR043128">
    <property type="entry name" value="Rev_trsase/Diguanyl_cyclase"/>
</dbReference>
<evidence type="ECO:0000256" key="7">
    <source>
        <dbReference type="ARBA" id="ARBA00022759"/>
    </source>
</evidence>
<evidence type="ECO:0000256" key="1">
    <source>
        <dbReference type="ARBA" id="ARBA00010879"/>
    </source>
</evidence>
<feature type="domain" description="Reverse transcriptase" evidence="10">
    <location>
        <begin position="48"/>
        <end position="171"/>
    </location>
</feature>
<dbReference type="GO" id="GO:0004523">
    <property type="term" value="F:RNA-DNA hybrid ribonuclease activity"/>
    <property type="evidence" value="ECO:0007669"/>
    <property type="project" value="UniProtKB-EC"/>
</dbReference>
<keyword evidence="4" id="KW-0808">Transferase</keyword>
<dbReference type="InterPro" id="IPR043502">
    <property type="entry name" value="DNA/RNA_pol_sf"/>
</dbReference>
<keyword evidence="9" id="KW-0695">RNA-directed DNA polymerase</keyword>
<dbReference type="PANTHER" id="PTHR24559:SF454">
    <property type="entry name" value="RIBONUCLEASE H"/>
    <property type="match status" value="1"/>
</dbReference>
<evidence type="ECO:0000256" key="9">
    <source>
        <dbReference type="ARBA" id="ARBA00022918"/>
    </source>
</evidence>
<reference evidence="11 12" key="1">
    <citation type="journal article" date="2012" name="Genome Biol.">
        <title>Sequencing three crocodilian genomes to illuminate the evolution of archosaurs and amniotes.</title>
        <authorList>
            <person name="St John J.A."/>
            <person name="Braun E.L."/>
            <person name="Isberg S.R."/>
            <person name="Miles L.G."/>
            <person name="Chong A.Y."/>
            <person name="Gongora J."/>
            <person name="Dalzell P."/>
            <person name="Moran C."/>
            <person name="Bed'hom B."/>
            <person name="Abzhanov A."/>
            <person name="Burgess S.C."/>
            <person name="Cooksey A.M."/>
            <person name="Castoe T.A."/>
            <person name="Crawford N.G."/>
            <person name="Densmore L.D."/>
            <person name="Drew J.C."/>
            <person name="Edwards S.V."/>
            <person name="Faircloth B.C."/>
            <person name="Fujita M.K."/>
            <person name="Greenwold M.J."/>
            <person name="Hoffmann F.G."/>
            <person name="Howard J.M."/>
            <person name="Iguchi T."/>
            <person name="Janes D.E."/>
            <person name="Khan S.Y."/>
            <person name="Kohno S."/>
            <person name="de Koning A.J."/>
            <person name="Lance S.L."/>
            <person name="McCarthy F.M."/>
            <person name="McCormack J.E."/>
            <person name="Merchant M.E."/>
            <person name="Peterson D.G."/>
            <person name="Pollock D.D."/>
            <person name="Pourmand N."/>
            <person name="Raney B.J."/>
            <person name="Roessler K.A."/>
            <person name="Sanford J.R."/>
            <person name="Sawyer R.H."/>
            <person name="Schmidt C.J."/>
            <person name="Triplett E.W."/>
            <person name="Tuberville T.D."/>
            <person name="Venegas-Anaya M."/>
            <person name="Howard J.T."/>
            <person name="Jarvis E.D."/>
            <person name="Guillette L.J.Jr."/>
            <person name="Glenn T.C."/>
            <person name="Green R.E."/>
            <person name="Ray D.A."/>
        </authorList>
    </citation>
    <scope>NUCLEOTIDE SEQUENCE [LARGE SCALE GENOMIC DNA]</scope>
    <source>
        <strain evidence="11">KSC_2009_1</strain>
    </source>
</reference>
<gene>
    <name evidence="11" type="ORF">Y1Q_0013639</name>
</gene>
<dbReference type="GO" id="GO:0003964">
    <property type="term" value="F:RNA-directed DNA polymerase activity"/>
    <property type="evidence" value="ECO:0007669"/>
    <property type="project" value="UniProtKB-KW"/>
</dbReference>
<dbReference type="EMBL" id="AKHW03001146">
    <property type="protein sequence ID" value="KYO43630.1"/>
    <property type="molecule type" value="Genomic_DNA"/>
</dbReference>
<comment type="caution">
    <text evidence="11">The sequence shown here is derived from an EMBL/GenBank/DDBJ whole genome shotgun (WGS) entry which is preliminary data.</text>
</comment>
<evidence type="ECO:0000256" key="3">
    <source>
        <dbReference type="ARBA" id="ARBA00022670"/>
    </source>
</evidence>
<dbReference type="Gene3D" id="3.30.70.270">
    <property type="match status" value="1"/>
</dbReference>
<protein>
    <recommendedName>
        <fullName evidence="2">ribonuclease H</fullName>
        <ecNumber evidence="2">3.1.26.4</ecNumber>
    </recommendedName>
</protein>
<dbReference type="FunFam" id="3.10.10.10:FF:000007">
    <property type="entry name" value="Retrovirus-related Pol polyprotein from transposon 17.6-like Protein"/>
    <property type="match status" value="1"/>
</dbReference>
<evidence type="ECO:0000256" key="2">
    <source>
        <dbReference type="ARBA" id="ARBA00012180"/>
    </source>
</evidence>
<dbReference type="GO" id="GO:0008233">
    <property type="term" value="F:peptidase activity"/>
    <property type="evidence" value="ECO:0007669"/>
    <property type="project" value="UniProtKB-KW"/>
</dbReference>
<dbReference type="GO" id="GO:0006508">
    <property type="term" value="P:proteolysis"/>
    <property type="evidence" value="ECO:0007669"/>
    <property type="project" value="UniProtKB-KW"/>
</dbReference>
<comment type="similarity">
    <text evidence="1">Belongs to the beta type-B retroviral polymerase family. HERV class-II K(HML-2) pol subfamily.</text>
</comment>
<name>A0A151P3S8_ALLMI</name>
<dbReference type="Pfam" id="PF00078">
    <property type="entry name" value="RVT_1"/>
    <property type="match status" value="1"/>
</dbReference>
<keyword evidence="8" id="KW-0378">Hydrolase</keyword>
<dbReference type="CDD" id="cd01647">
    <property type="entry name" value="RT_LTR"/>
    <property type="match status" value="1"/>
</dbReference>
<keyword evidence="3" id="KW-0645">Protease</keyword>
<keyword evidence="5" id="KW-0548">Nucleotidyltransferase</keyword>
<accession>A0A151P3S8</accession>
<evidence type="ECO:0000256" key="5">
    <source>
        <dbReference type="ARBA" id="ARBA00022695"/>
    </source>
</evidence>
<proteinExistence type="inferred from homology"/>
<evidence type="ECO:0000313" key="11">
    <source>
        <dbReference type="EMBL" id="KYO43630.1"/>
    </source>
</evidence>
<dbReference type="PANTHER" id="PTHR24559">
    <property type="entry name" value="TRANSPOSON TY3-I GAG-POL POLYPROTEIN"/>
    <property type="match status" value="1"/>
</dbReference>
<dbReference type="AlphaFoldDB" id="A0A151P3S8"/>
<evidence type="ECO:0000259" key="10">
    <source>
        <dbReference type="Pfam" id="PF00078"/>
    </source>
</evidence>